<reference evidence="2" key="1">
    <citation type="submission" date="2019-10" db="EMBL/GenBank/DDBJ databases">
        <authorList>
            <consortium name="DOE Joint Genome Institute"/>
            <person name="Kuo A."/>
            <person name="Miyauchi S."/>
            <person name="Kiss E."/>
            <person name="Drula E."/>
            <person name="Kohler A."/>
            <person name="Sanchez-Garcia M."/>
            <person name="Andreopoulos B."/>
            <person name="Barry K.W."/>
            <person name="Bonito G."/>
            <person name="Buee M."/>
            <person name="Carver A."/>
            <person name="Chen C."/>
            <person name="Cichocki N."/>
            <person name="Clum A."/>
            <person name="Culley D."/>
            <person name="Crous P.W."/>
            <person name="Fauchery L."/>
            <person name="Girlanda M."/>
            <person name="Hayes R."/>
            <person name="Keri Z."/>
            <person name="LaButti K."/>
            <person name="Lipzen A."/>
            <person name="Lombard V."/>
            <person name="Magnuson J."/>
            <person name="Maillard F."/>
            <person name="Morin E."/>
            <person name="Murat C."/>
            <person name="Nolan M."/>
            <person name="Ohm R."/>
            <person name="Pangilinan J."/>
            <person name="Pereira M."/>
            <person name="Perotto S."/>
            <person name="Peter M."/>
            <person name="Riley R."/>
            <person name="Sitrit Y."/>
            <person name="Stielow B."/>
            <person name="Szollosi G."/>
            <person name="Zifcakova L."/>
            <person name="Stursova M."/>
            <person name="Spatafora J.W."/>
            <person name="Tedersoo L."/>
            <person name="Vaario L.-M."/>
            <person name="Yamada A."/>
            <person name="Yan M."/>
            <person name="Wang P."/>
            <person name="Xu J."/>
            <person name="Bruns T."/>
            <person name="Baldrian P."/>
            <person name="Vilgalys R."/>
            <person name="Henrissat B."/>
            <person name="Grigoriev I.V."/>
            <person name="Hibbett D."/>
            <person name="Nagy L.G."/>
            <person name="Martin F.M."/>
        </authorList>
    </citation>
    <scope>NUCLEOTIDE SEQUENCE</scope>
    <source>
        <strain evidence="2">BED1</strain>
    </source>
</reference>
<feature type="signal peptide" evidence="1">
    <location>
        <begin position="1"/>
        <end position="20"/>
    </location>
</feature>
<protein>
    <recommendedName>
        <fullName evidence="4">Secreted protein</fullName>
    </recommendedName>
</protein>
<evidence type="ECO:0000313" key="2">
    <source>
        <dbReference type="EMBL" id="KAF8449304.1"/>
    </source>
</evidence>
<keyword evidence="3" id="KW-1185">Reference proteome</keyword>
<evidence type="ECO:0008006" key="4">
    <source>
        <dbReference type="Google" id="ProtNLM"/>
    </source>
</evidence>
<name>A0AAD4C666_BOLED</name>
<dbReference type="AlphaFoldDB" id="A0AAD4C666"/>
<gene>
    <name evidence="2" type="ORF">L210DRAFT_2657303</name>
</gene>
<organism evidence="2 3">
    <name type="scientific">Boletus edulis BED1</name>
    <dbReference type="NCBI Taxonomy" id="1328754"/>
    <lineage>
        <taxon>Eukaryota</taxon>
        <taxon>Fungi</taxon>
        <taxon>Dikarya</taxon>
        <taxon>Basidiomycota</taxon>
        <taxon>Agaricomycotina</taxon>
        <taxon>Agaricomycetes</taxon>
        <taxon>Agaricomycetidae</taxon>
        <taxon>Boletales</taxon>
        <taxon>Boletineae</taxon>
        <taxon>Boletaceae</taxon>
        <taxon>Boletoideae</taxon>
        <taxon>Boletus</taxon>
    </lineage>
</organism>
<feature type="chain" id="PRO_5041984436" description="Secreted protein" evidence="1">
    <location>
        <begin position="21"/>
        <end position="128"/>
    </location>
</feature>
<reference evidence="2" key="2">
    <citation type="journal article" date="2020" name="Nat. Commun.">
        <title>Large-scale genome sequencing of mycorrhizal fungi provides insights into the early evolution of symbiotic traits.</title>
        <authorList>
            <person name="Miyauchi S."/>
            <person name="Kiss E."/>
            <person name="Kuo A."/>
            <person name="Drula E."/>
            <person name="Kohler A."/>
            <person name="Sanchez-Garcia M."/>
            <person name="Morin E."/>
            <person name="Andreopoulos B."/>
            <person name="Barry K.W."/>
            <person name="Bonito G."/>
            <person name="Buee M."/>
            <person name="Carver A."/>
            <person name="Chen C."/>
            <person name="Cichocki N."/>
            <person name="Clum A."/>
            <person name="Culley D."/>
            <person name="Crous P.W."/>
            <person name="Fauchery L."/>
            <person name="Girlanda M."/>
            <person name="Hayes R.D."/>
            <person name="Keri Z."/>
            <person name="LaButti K."/>
            <person name="Lipzen A."/>
            <person name="Lombard V."/>
            <person name="Magnuson J."/>
            <person name="Maillard F."/>
            <person name="Murat C."/>
            <person name="Nolan M."/>
            <person name="Ohm R.A."/>
            <person name="Pangilinan J."/>
            <person name="Pereira M.F."/>
            <person name="Perotto S."/>
            <person name="Peter M."/>
            <person name="Pfister S."/>
            <person name="Riley R."/>
            <person name="Sitrit Y."/>
            <person name="Stielow J.B."/>
            <person name="Szollosi G."/>
            <person name="Zifcakova L."/>
            <person name="Stursova M."/>
            <person name="Spatafora J.W."/>
            <person name="Tedersoo L."/>
            <person name="Vaario L.M."/>
            <person name="Yamada A."/>
            <person name="Yan M."/>
            <person name="Wang P."/>
            <person name="Xu J."/>
            <person name="Bruns T."/>
            <person name="Baldrian P."/>
            <person name="Vilgalys R."/>
            <person name="Dunand C."/>
            <person name="Henrissat B."/>
            <person name="Grigoriev I.V."/>
            <person name="Hibbett D."/>
            <person name="Nagy L.G."/>
            <person name="Martin F.M."/>
        </authorList>
    </citation>
    <scope>NUCLEOTIDE SEQUENCE</scope>
    <source>
        <strain evidence="2">BED1</strain>
    </source>
</reference>
<keyword evidence="1" id="KW-0732">Signal</keyword>
<accession>A0AAD4C666</accession>
<sequence length="128" mass="14226">MFLYISLLGAFALLVMRLRAIQTRNEHSFAAHVYGHTPHKTPQCVSAAPASMMVLDHVIFSTDLGQRFRILRTLRCRDRRTDGGALGPFVCRKMSIHGMSAVRSLPPTPPTSVEGFLGKWRCGITMAL</sequence>
<proteinExistence type="predicted"/>
<dbReference type="Proteomes" id="UP001194468">
    <property type="component" value="Unassembled WGS sequence"/>
</dbReference>
<evidence type="ECO:0000313" key="3">
    <source>
        <dbReference type="Proteomes" id="UP001194468"/>
    </source>
</evidence>
<comment type="caution">
    <text evidence="2">The sequence shown here is derived from an EMBL/GenBank/DDBJ whole genome shotgun (WGS) entry which is preliminary data.</text>
</comment>
<evidence type="ECO:0000256" key="1">
    <source>
        <dbReference type="SAM" id="SignalP"/>
    </source>
</evidence>
<dbReference type="EMBL" id="WHUW01000003">
    <property type="protein sequence ID" value="KAF8449304.1"/>
    <property type="molecule type" value="Genomic_DNA"/>
</dbReference>